<dbReference type="PANTHER" id="PTHR10177">
    <property type="entry name" value="CYCLINS"/>
    <property type="match status" value="1"/>
</dbReference>
<dbReference type="SMART" id="SM00385">
    <property type="entry name" value="CYCLIN"/>
    <property type="match status" value="1"/>
</dbReference>
<keyword evidence="3" id="KW-0195">Cyclin</keyword>
<dbReference type="EMBL" id="JAGYWB010000015">
    <property type="protein sequence ID" value="KAI0498340.1"/>
    <property type="molecule type" value="Genomic_DNA"/>
</dbReference>
<evidence type="ECO:0000256" key="1">
    <source>
        <dbReference type="ARBA" id="ARBA00022618"/>
    </source>
</evidence>
<dbReference type="Proteomes" id="UP000829196">
    <property type="component" value="Unassembled WGS sequence"/>
</dbReference>
<comment type="similarity">
    <text evidence="3">Belongs to the cyclin family.</text>
</comment>
<gene>
    <name evidence="5" type="ORF">KFK09_021581</name>
</gene>
<dbReference type="InterPro" id="IPR013763">
    <property type="entry name" value="Cyclin-like_dom"/>
</dbReference>
<dbReference type="AlphaFoldDB" id="A0A8T3AQE3"/>
<keyword evidence="6" id="KW-1185">Reference proteome</keyword>
<dbReference type="InterPro" id="IPR039361">
    <property type="entry name" value="Cyclin"/>
</dbReference>
<name>A0A8T3AQE3_DENNO</name>
<evidence type="ECO:0000256" key="3">
    <source>
        <dbReference type="RuleBase" id="RU000383"/>
    </source>
</evidence>
<sequence>MESCSSLLCYEKLFTPSPEPSFSVQFEDREEEEEVRCHCSLEEFSVLRYWHAEEFSNFFQNYLRREHKYAALDGYIERVQSSDELSTARFRGLQWILLVSAGQRLGLTHKTIFAAVNYLDRFLSASRPSRKWEIWMVELLSIACLSIASKFEEVCYPSFDEFQQMKEQKSDRKFDPNAIKQMEFLVLKVLDWKLNCVTSYSYIELLSASLSAPLMARITDLLIHTLCDSKFLEHNPSVVAVSVLKYAAKEIAPMGLDVSFAFFEALISEECKAKIDICSKIVEDHNIVQI</sequence>
<dbReference type="SUPFAM" id="SSF47954">
    <property type="entry name" value="Cyclin-like"/>
    <property type="match status" value="1"/>
</dbReference>
<evidence type="ECO:0000313" key="5">
    <source>
        <dbReference type="EMBL" id="KAI0498340.1"/>
    </source>
</evidence>
<keyword evidence="1" id="KW-0132">Cell division</keyword>
<dbReference type="OrthoDB" id="62at2759"/>
<evidence type="ECO:0000256" key="2">
    <source>
        <dbReference type="ARBA" id="ARBA00023306"/>
    </source>
</evidence>
<comment type="caution">
    <text evidence="5">The sequence shown here is derived from an EMBL/GenBank/DDBJ whole genome shotgun (WGS) entry which is preliminary data.</text>
</comment>
<dbReference type="InterPro" id="IPR006671">
    <property type="entry name" value="Cyclin_N"/>
</dbReference>
<protein>
    <recommendedName>
        <fullName evidence="4">Cyclin-like domain-containing protein</fullName>
    </recommendedName>
</protein>
<evidence type="ECO:0000313" key="6">
    <source>
        <dbReference type="Proteomes" id="UP000829196"/>
    </source>
</evidence>
<proteinExistence type="inferred from homology"/>
<dbReference type="GO" id="GO:0051301">
    <property type="term" value="P:cell division"/>
    <property type="evidence" value="ECO:0007669"/>
    <property type="project" value="UniProtKB-KW"/>
</dbReference>
<dbReference type="SMR" id="A0A8T3AQE3"/>
<evidence type="ECO:0000259" key="4">
    <source>
        <dbReference type="SMART" id="SM00385"/>
    </source>
</evidence>
<keyword evidence="2" id="KW-0131">Cell cycle</keyword>
<reference evidence="5" key="1">
    <citation type="journal article" date="2022" name="Front. Genet.">
        <title>Chromosome-Scale Assembly of the Dendrobium nobile Genome Provides Insights Into the Molecular Mechanism of the Biosynthesis of the Medicinal Active Ingredient of Dendrobium.</title>
        <authorList>
            <person name="Xu Q."/>
            <person name="Niu S.-C."/>
            <person name="Li K.-L."/>
            <person name="Zheng P.-J."/>
            <person name="Zhang X.-J."/>
            <person name="Jia Y."/>
            <person name="Liu Y."/>
            <person name="Niu Y.-X."/>
            <person name="Yu L.-H."/>
            <person name="Chen D.-F."/>
            <person name="Zhang G.-Q."/>
        </authorList>
    </citation>
    <scope>NUCLEOTIDE SEQUENCE</scope>
    <source>
        <tissue evidence="5">Leaf</tissue>
    </source>
</reference>
<accession>A0A8T3AQE3</accession>
<dbReference type="Pfam" id="PF00134">
    <property type="entry name" value="Cyclin_N"/>
    <property type="match status" value="1"/>
</dbReference>
<dbReference type="Gene3D" id="1.10.472.10">
    <property type="entry name" value="Cyclin-like"/>
    <property type="match status" value="2"/>
</dbReference>
<dbReference type="InterPro" id="IPR036915">
    <property type="entry name" value="Cyclin-like_sf"/>
</dbReference>
<organism evidence="5 6">
    <name type="scientific">Dendrobium nobile</name>
    <name type="common">Orchid</name>
    <dbReference type="NCBI Taxonomy" id="94219"/>
    <lineage>
        <taxon>Eukaryota</taxon>
        <taxon>Viridiplantae</taxon>
        <taxon>Streptophyta</taxon>
        <taxon>Embryophyta</taxon>
        <taxon>Tracheophyta</taxon>
        <taxon>Spermatophyta</taxon>
        <taxon>Magnoliopsida</taxon>
        <taxon>Liliopsida</taxon>
        <taxon>Asparagales</taxon>
        <taxon>Orchidaceae</taxon>
        <taxon>Epidendroideae</taxon>
        <taxon>Malaxideae</taxon>
        <taxon>Dendrobiinae</taxon>
        <taxon>Dendrobium</taxon>
    </lineage>
</organism>
<feature type="domain" description="Cyclin-like" evidence="4">
    <location>
        <begin position="96"/>
        <end position="188"/>
    </location>
</feature>